<evidence type="ECO:0000313" key="3">
    <source>
        <dbReference type="Proteomes" id="UP001162318"/>
    </source>
</evidence>
<accession>A0AA42X4D9</accession>
<protein>
    <submittedName>
        <fullName evidence="2">Uncharacterized protein</fullName>
    </submittedName>
</protein>
<dbReference type="Proteomes" id="UP001162318">
    <property type="component" value="Unassembled WGS sequence"/>
</dbReference>
<dbReference type="EMBL" id="JAOCKX010000094">
    <property type="protein sequence ID" value="MDH2135199.1"/>
    <property type="molecule type" value="Genomic_DNA"/>
</dbReference>
<feature type="region of interest" description="Disordered" evidence="1">
    <location>
        <begin position="1"/>
        <end position="23"/>
    </location>
</feature>
<gene>
    <name evidence="2" type="ORF">N5J77_29145</name>
</gene>
<proteinExistence type="predicted"/>
<name>A0AA42X4D9_SPHYA</name>
<organism evidence="2 3">
    <name type="scientific">Sphingobium yanoikuyae</name>
    <name type="common">Sphingomonas yanoikuyae</name>
    <dbReference type="NCBI Taxonomy" id="13690"/>
    <lineage>
        <taxon>Bacteria</taxon>
        <taxon>Pseudomonadati</taxon>
        <taxon>Pseudomonadota</taxon>
        <taxon>Alphaproteobacteria</taxon>
        <taxon>Sphingomonadales</taxon>
        <taxon>Sphingomonadaceae</taxon>
        <taxon>Sphingobium</taxon>
    </lineage>
</organism>
<evidence type="ECO:0000256" key="1">
    <source>
        <dbReference type="SAM" id="MobiDB-lite"/>
    </source>
</evidence>
<dbReference type="AlphaFoldDB" id="A0AA42X4D9"/>
<sequence length="68" mass="7255">MINQSLGLGPAKDASDISSDTLGGFDRPSGFNLSKRPQNSQALYLADRGFPKGWIEVSLETVAYPLGV</sequence>
<reference evidence="2" key="1">
    <citation type="submission" date="2022-09" db="EMBL/GenBank/DDBJ databases">
        <title>Intensive care unit water sources are persistently colonized with multi-drug resistant bacteria and are the site of extensive horizontal gene transfer of antibiotic resistance genes.</title>
        <authorList>
            <person name="Diorio-Toth L."/>
        </authorList>
    </citation>
    <scope>NUCLEOTIDE SEQUENCE</scope>
    <source>
        <strain evidence="2">GD03659</strain>
    </source>
</reference>
<evidence type="ECO:0000313" key="2">
    <source>
        <dbReference type="EMBL" id="MDH2135199.1"/>
    </source>
</evidence>
<comment type="caution">
    <text evidence="2">The sequence shown here is derived from an EMBL/GenBank/DDBJ whole genome shotgun (WGS) entry which is preliminary data.</text>
</comment>